<comment type="similarity">
    <text evidence="1">Belongs to the thioesterase PaaI family.</text>
</comment>
<dbReference type="Proteomes" id="UP000265882">
    <property type="component" value="Unassembled WGS sequence"/>
</dbReference>
<name>A0A3A4NUS1_ABYX5</name>
<dbReference type="SUPFAM" id="SSF54637">
    <property type="entry name" value="Thioesterase/thiol ester dehydrase-isomerase"/>
    <property type="match status" value="1"/>
</dbReference>
<dbReference type="NCBIfam" id="TIGR00369">
    <property type="entry name" value="unchar_dom_1"/>
    <property type="match status" value="1"/>
</dbReference>
<protein>
    <submittedName>
        <fullName evidence="4">PaaI family thioesterase</fullName>
    </submittedName>
</protein>
<dbReference type="PANTHER" id="PTHR43240">
    <property type="entry name" value="1,4-DIHYDROXY-2-NAPHTHOYL-COA THIOESTERASE 1"/>
    <property type="match status" value="1"/>
</dbReference>
<sequence>MNEKAPQVDYTALRNFANQVPMYKLIGMEVIDVGPGYSRFRLPFRKELTQPFGVMHGGALASVADSAVAIALWGLLGADKIFTTIEMKINYIAPVGSGEVIAEGKIIHCGRRTAIGDVTVKDQNDRLVAKCLATYIILPAENSSAAPPIWKGNS</sequence>
<dbReference type="InterPro" id="IPR006683">
    <property type="entry name" value="Thioestr_dom"/>
</dbReference>
<evidence type="ECO:0000259" key="3">
    <source>
        <dbReference type="Pfam" id="PF03061"/>
    </source>
</evidence>
<dbReference type="CDD" id="cd03443">
    <property type="entry name" value="PaaI_thioesterase"/>
    <property type="match status" value="1"/>
</dbReference>
<reference evidence="4 5" key="1">
    <citation type="journal article" date="2017" name="ISME J.">
        <title>Energy and carbon metabolisms in a deep terrestrial subsurface fluid microbial community.</title>
        <authorList>
            <person name="Momper L."/>
            <person name="Jungbluth S.P."/>
            <person name="Lee M.D."/>
            <person name="Amend J.P."/>
        </authorList>
    </citation>
    <scope>NUCLEOTIDE SEQUENCE [LARGE SCALE GENOMIC DNA]</scope>
    <source>
        <strain evidence="4">SURF_5</strain>
    </source>
</reference>
<gene>
    <name evidence="4" type="ORF">C4520_09225</name>
</gene>
<evidence type="ECO:0000256" key="2">
    <source>
        <dbReference type="ARBA" id="ARBA00022801"/>
    </source>
</evidence>
<keyword evidence="2" id="KW-0378">Hydrolase</keyword>
<dbReference type="GO" id="GO:0061522">
    <property type="term" value="F:1,4-dihydroxy-2-naphthoyl-CoA thioesterase activity"/>
    <property type="evidence" value="ECO:0007669"/>
    <property type="project" value="TreeGrafter"/>
</dbReference>
<evidence type="ECO:0000313" key="5">
    <source>
        <dbReference type="Proteomes" id="UP000265882"/>
    </source>
</evidence>
<dbReference type="AlphaFoldDB" id="A0A3A4NUS1"/>
<organism evidence="4 5">
    <name type="scientific">Abyssobacteria bacterium (strain SURF_5)</name>
    <dbReference type="NCBI Taxonomy" id="2093360"/>
    <lineage>
        <taxon>Bacteria</taxon>
        <taxon>Pseudomonadati</taxon>
        <taxon>Candidatus Hydrogenedentota</taxon>
        <taxon>Candidatus Abyssobacteria</taxon>
    </lineage>
</organism>
<dbReference type="GO" id="GO:0005829">
    <property type="term" value="C:cytosol"/>
    <property type="evidence" value="ECO:0007669"/>
    <property type="project" value="TreeGrafter"/>
</dbReference>
<dbReference type="Gene3D" id="3.10.129.10">
    <property type="entry name" value="Hotdog Thioesterase"/>
    <property type="match status" value="1"/>
</dbReference>
<evidence type="ECO:0000256" key="1">
    <source>
        <dbReference type="ARBA" id="ARBA00008324"/>
    </source>
</evidence>
<dbReference type="InterPro" id="IPR029069">
    <property type="entry name" value="HotDog_dom_sf"/>
</dbReference>
<proteinExistence type="inferred from homology"/>
<dbReference type="Pfam" id="PF03061">
    <property type="entry name" value="4HBT"/>
    <property type="match status" value="1"/>
</dbReference>
<dbReference type="EMBL" id="QZKU01000064">
    <property type="protein sequence ID" value="RJP21826.1"/>
    <property type="molecule type" value="Genomic_DNA"/>
</dbReference>
<accession>A0A3A4NUS1</accession>
<evidence type="ECO:0000313" key="4">
    <source>
        <dbReference type="EMBL" id="RJP21826.1"/>
    </source>
</evidence>
<comment type="caution">
    <text evidence="4">The sequence shown here is derived from an EMBL/GenBank/DDBJ whole genome shotgun (WGS) entry which is preliminary data.</text>
</comment>
<feature type="domain" description="Thioesterase" evidence="3">
    <location>
        <begin position="52"/>
        <end position="129"/>
    </location>
</feature>
<dbReference type="InterPro" id="IPR003736">
    <property type="entry name" value="PAAI_dom"/>
</dbReference>
<dbReference type="PANTHER" id="PTHR43240:SF5">
    <property type="entry name" value="1,4-DIHYDROXY-2-NAPHTHOYL-COA THIOESTERASE 1"/>
    <property type="match status" value="1"/>
</dbReference>